<feature type="region of interest" description="Disordered" evidence="2">
    <location>
        <begin position="1102"/>
        <end position="1124"/>
    </location>
</feature>
<feature type="region of interest" description="Disordered" evidence="2">
    <location>
        <begin position="358"/>
        <end position="503"/>
    </location>
</feature>
<dbReference type="PANTHER" id="PTHR17271:SF10">
    <property type="entry name" value="TRIO AND F-ACTIN-BINDING PROTEIN"/>
    <property type="match status" value="1"/>
</dbReference>
<dbReference type="CDD" id="cd13275">
    <property type="entry name" value="PH_M-RIP"/>
    <property type="match status" value="1"/>
</dbReference>
<organism evidence="4 5">
    <name type="scientific">Pogona vitticeps</name>
    <name type="common">central bearded dragon</name>
    <dbReference type="NCBI Taxonomy" id="103695"/>
    <lineage>
        <taxon>Eukaryota</taxon>
        <taxon>Metazoa</taxon>
        <taxon>Chordata</taxon>
        <taxon>Craniata</taxon>
        <taxon>Vertebrata</taxon>
        <taxon>Euteleostomi</taxon>
        <taxon>Lepidosauria</taxon>
        <taxon>Squamata</taxon>
        <taxon>Bifurcata</taxon>
        <taxon>Unidentata</taxon>
        <taxon>Episquamata</taxon>
        <taxon>Toxicofera</taxon>
        <taxon>Iguania</taxon>
        <taxon>Acrodonta</taxon>
        <taxon>Agamidae</taxon>
        <taxon>Amphibolurinae</taxon>
        <taxon>Pogona</taxon>
    </lineage>
</organism>
<dbReference type="InterPro" id="IPR052223">
    <property type="entry name" value="Actin_Cytoskeleton_Reg"/>
</dbReference>
<evidence type="ECO:0000313" key="5">
    <source>
        <dbReference type="RefSeq" id="XP_072856189.1"/>
    </source>
</evidence>
<name>A0ABM5GEV3_9SAUR</name>
<feature type="compositionally biased region" description="Basic and acidic residues" evidence="2">
    <location>
        <begin position="450"/>
        <end position="463"/>
    </location>
</feature>
<gene>
    <name evidence="5" type="primary">TRIOBP</name>
</gene>
<feature type="region of interest" description="Disordered" evidence="2">
    <location>
        <begin position="697"/>
        <end position="732"/>
    </location>
</feature>
<dbReference type="PANTHER" id="PTHR17271">
    <property type="entry name" value="PLECKSTRIN HOMOLOGY PH DOMAIN-CONTAINING PROTEIN"/>
    <property type="match status" value="1"/>
</dbReference>
<dbReference type="Proteomes" id="UP001652642">
    <property type="component" value="Chromosome 5"/>
</dbReference>
<evidence type="ECO:0000256" key="2">
    <source>
        <dbReference type="SAM" id="MobiDB-lite"/>
    </source>
</evidence>
<feature type="region of interest" description="Disordered" evidence="2">
    <location>
        <begin position="795"/>
        <end position="827"/>
    </location>
</feature>
<feature type="compositionally biased region" description="Basic and acidic residues" evidence="2">
    <location>
        <begin position="324"/>
        <end position="339"/>
    </location>
</feature>
<dbReference type="GeneID" id="110075948"/>
<feature type="compositionally biased region" description="Basic and acidic residues" evidence="2">
    <location>
        <begin position="1037"/>
        <end position="1047"/>
    </location>
</feature>
<keyword evidence="4" id="KW-1185">Reference proteome</keyword>
<feature type="compositionally biased region" description="Basic and acidic residues" evidence="2">
    <location>
        <begin position="358"/>
        <end position="369"/>
    </location>
</feature>
<feature type="coiled-coil region" evidence="1">
    <location>
        <begin position="1394"/>
        <end position="1467"/>
    </location>
</feature>
<dbReference type="InterPro" id="IPR001849">
    <property type="entry name" value="PH_domain"/>
</dbReference>
<feature type="region of interest" description="Disordered" evidence="2">
    <location>
        <begin position="1003"/>
        <end position="1087"/>
    </location>
</feature>
<feature type="compositionally biased region" description="Basic and acidic residues" evidence="2">
    <location>
        <begin position="1075"/>
        <end position="1087"/>
    </location>
</feature>
<feature type="compositionally biased region" description="Basic and acidic residues" evidence="2">
    <location>
        <begin position="402"/>
        <end position="414"/>
    </location>
</feature>
<dbReference type="Gene3D" id="2.30.29.30">
    <property type="entry name" value="Pleckstrin-homology domain (PH domain)/Phosphotyrosine-binding domain (PTB)"/>
    <property type="match status" value="1"/>
</dbReference>
<keyword evidence="1" id="KW-0175">Coiled coil</keyword>
<evidence type="ECO:0000256" key="1">
    <source>
        <dbReference type="SAM" id="Coils"/>
    </source>
</evidence>
<feature type="compositionally biased region" description="Polar residues" evidence="2">
    <location>
        <begin position="634"/>
        <end position="643"/>
    </location>
</feature>
<dbReference type="SMART" id="SM00233">
    <property type="entry name" value="PH"/>
    <property type="match status" value="1"/>
</dbReference>
<dbReference type="InterPro" id="IPR039597">
    <property type="entry name" value="M-RIP_PH"/>
</dbReference>
<feature type="coiled-coil region" evidence="1">
    <location>
        <begin position="1228"/>
        <end position="1365"/>
    </location>
</feature>
<sequence>MYSSSSILKGARLLFSTEMTDHVPCEKFEANIFAKNRCQNCFRTVAAHQHGHQELEEHGVKAPNCVAGADESIPRDPLDPVCILVPQCELYVCVGSEDRAESWKESLEYTQLSCRAQDKPEEARTCLDTNITPCIDTDTNDTLGRDWEMTRILDSILGSDKEGMMYYAGQKQAVRPENIPSDRPRWAEAVSSGKTDSWSCLKAGSRAVSQDHGDGKRKHQAESGYFSLERRKSEPSRASSPPRVSCSTVPAWGEGPAVGGWPTSSATSADSDLGWRTSGSGGEGRHGLMRQEYTALADLPKPKRLNHRQAFEKDYSGSRTRSPGRAEVERIFGPERRKSETLEAFQALEEGLLERLDSKSLKLAKEGRLVRRQSSPTLRRDVSKRLPRDSAQPSRSGGESLRSGRPDQRQERIRRSQGQTLHSGNAPQHLERESRSRGATLPSGAPVSQRAERGGGRRDEQTRNLKGGGEKAPLLPGVLRKDSSRPSQLMETSHSKTSGKSTETKWKSCLNALHVANPAKSLDTSDVGHRRLLERSKESDRKARGKPLLPVGITERLREDMKDCQECIHAFSLGRGAPAGGKDGQTVSPPRLQEVRWGSQGETKRPLSPGRVTGIGVRSHGEAIGMFGPERCPSGSQQGTGRSLSPGRSRENSGKSSRETSRSPSPGRLMEAGSHACPKQASCCAVSAQHPQPCWKSQREAVPAAAAGRNQGPESDWPGKGRPSNRFVPRKENDWKGCSQLSCSTSLPGSEHKRPGQGQPACSAKPEGSPQTQEGPLCHVHPMQLLEREWLGHGDYQHSAKSGQPRQRESVWRSQGSPTGWMDDDEQQNVERCASLRRLENQAGSDWSSEDDKLSCQHQLDGPQPLKSSCSSRNQDIYLDTSKKQEPDLLNFKKGWMSILNKPGEWTKHWFVLTDSSLRYYRDSNAEEADDLDGEIDLRSCTDVTEYAVQRNYGFQIHTKDGVFTLSAMTSGIRRNWIEALRKSIRPASVPDVTKLSDCNKENAFRSYGSPKSSFRSEEQRPSTGPEVIAKGSGSSRKADSQRHAFDYVELSPLQQGSPLNQGSPQRTRGGTRATDGKREELERDLALRSEERRKWFESPATGVLQTDGPVGDFSPKTGVQDSAGMPLTEAQRNRLSEEIEKKWKELERLPLKDSKRVPLMALLNQGKGGREDASEALEKEVQLLRSQLESLRAQNEAKSHRDVQIPRGYISQDACERSLAEMETSHRQVMAELQRHHQREMERLQQEKERLLSEEAAATAAAIEALKKAHREELNKELNRTRSFQKGVSDVNTLQQQHQSDVESLKRELQVLSEQYSQKCLQIGDLVQKAEAQEQTLQHCQQEGKELLRQNQELQRRLSEEIGQLRAFIAAQSSRDGASHNNERSSCELEVLLRVKENELQYLKQEVQCLRDELQMMQKDKKFASGKYQDVYLELNHIKQRSEREIEQLKEHLRLAMAALQEKEMLHNSIGK</sequence>
<dbReference type="SUPFAM" id="SSF50729">
    <property type="entry name" value="PH domain-like"/>
    <property type="match status" value="1"/>
</dbReference>
<feature type="compositionally biased region" description="Basic and acidic residues" evidence="2">
    <location>
        <begin position="648"/>
        <end position="661"/>
    </location>
</feature>
<feature type="region of interest" description="Disordered" evidence="2">
    <location>
        <begin position="843"/>
        <end position="873"/>
    </location>
</feature>
<feature type="compositionally biased region" description="Basic and acidic residues" evidence="2">
    <location>
        <begin position="378"/>
        <end position="388"/>
    </location>
</feature>
<proteinExistence type="predicted"/>
<protein>
    <submittedName>
        <fullName evidence="5">TRIO and F-actin-binding protein isoform X1</fullName>
    </submittedName>
</protein>
<feature type="coiled-coil region" evidence="1">
    <location>
        <begin position="1175"/>
        <end position="1202"/>
    </location>
</feature>
<feature type="region of interest" description="Disordered" evidence="2">
    <location>
        <begin position="575"/>
        <end position="673"/>
    </location>
</feature>
<feature type="domain" description="PH" evidence="3">
    <location>
        <begin position="890"/>
        <end position="986"/>
    </location>
</feature>
<feature type="region of interest" description="Disordered" evidence="2">
    <location>
        <begin position="744"/>
        <end position="777"/>
    </location>
</feature>
<evidence type="ECO:0000313" key="4">
    <source>
        <dbReference type="Proteomes" id="UP001652642"/>
    </source>
</evidence>
<reference evidence="5" key="1">
    <citation type="submission" date="2025-08" db="UniProtKB">
        <authorList>
            <consortium name="RefSeq"/>
        </authorList>
    </citation>
    <scope>IDENTIFICATION</scope>
</reference>
<dbReference type="PROSITE" id="PS50003">
    <property type="entry name" value="PH_DOMAIN"/>
    <property type="match status" value="1"/>
</dbReference>
<dbReference type="InterPro" id="IPR011993">
    <property type="entry name" value="PH-like_dom_sf"/>
</dbReference>
<feature type="region of interest" description="Disordered" evidence="2">
    <location>
        <begin position="204"/>
        <end position="339"/>
    </location>
</feature>
<feature type="compositionally biased region" description="Polar residues" evidence="2">
    <location>
        <begin position="1053"/>
        <end position="1069"/>
    </location>
</feature>
<feature type="compositionally biased region" description="Polar residues" evidence="2">
    <location>
        <begin position="485"/>
        <end position="501"/>
    </location>
</feature>
<dbReference type="Pfam" id="PF00169">
    <property type="entry name" value="PH"/>
    <property type="match status" value="1"/>
</dbReference>
<dbReference type="RefSeq" id="XP_072856189.1">
    <property type="nucleotide sequence ID" value="XM_073000088.1"/>
</dbReference>
<feature type="compositionally biased region" description="Polar residues" evidence="2">
    <location>
        <begin position="416"/>
        <end position="426"/>
    </location>
</feature>
<accession>A0ABM5GEV3</accession>
<evidence type="ECO:0000259" key="3">
    <source>
        <dbReference type="PROSITE" id="PS50003"/>
    </source>
</evidence>